<dbReference type="EMBL" id="RCZG01000005">
    <property type="protein sequence ID" value="TPG33555.1"/>
    <property type="molecule type" value="Genomic_DNA"/>
</dbReference>
<evidence type="ECO:0000256" key="2">
    <source>
        <dbReference type="SAM" id="SignalP"/>
    </source>
</evidence>
<protein>
    <submittedName>
        <fullName evidence="3">Uncharacterized protein</fullName>
    </submittedName>
</protein>
<keyword evidence="4" id="KW-1185">Reference proteome</keyword>
<sequence length="206" mass="21445">MKRWIAAGSITTALMLGLVAVAPARADVPTSCGYPATGYYVRADVAIVIGVLFACDFPREINGAHLHQEALTLDAAFNTGANFTNDGGSNNVGGGLTFGGGAWSSSWRCPDQRYLAEQPNPVGAWNKPMVAGRCNPIGVAPSAPSDTPWPAGDTMQEFVWPPPLVPNSPGPVVSPPVGNDVQRGDTDEQPNRLGIPDGNPPATRVG</sequence>
<feature type="compositionally biased region" description="Pro residues" evidence="1">
    <location>
        <begin position="160"/>
        <end position="174"/>
    </location>
</feature>
<evidence type="ECO:0000313" key="4">
    <source>
        <dbReference type="Proteomes" id="UP000320095"/>
    </source>
</evidence>
<reference evidence="3 4" key="1">
    <citation type="journal article" date="2019" name="Environ. Microbiol.">
        <title>Species interactions and distinct microbial communities in high Arctic permafrost affected cryosols are associated with the CH4 and CO2 gas fluxes.</title>
        <authorList>
            <person name="Altshuler I."/>
            <person name="Hamel J."/>
            <person name="Turney S."/>
            <person name="Magnuson E."/>
            <person name="Levesque R."/>
            <person name="Greer C."/>
            <person name="Whyte L.G."/>
        </authorList>
    </citation>
    <scope>NUCLEOTIDE SEQUENCE [LARGE SCALE GENOMIC DNA]</scope>
    <source>
        <strain evidence="3 4">S5.20</strain>
    </source>
</reference>
<evidence type="ECO:0000256" key="1">
    <source>
        <dbReference type="SAM" id="MobiDB-lite"/>
    </source>
</evidence>
<keyword evidence="2" id="KW-0732">Signal</keyword>
<dbReference type="RefSeq" id="WP_140692124.1">
    <property type="nucleotide sequence ID" value="NZ_RCZG01000005.1"/>
</dbReference>
<feature type="region of interest" description="Disordered" evidence="1">
    <location>
        <begin position="141"/>
        <end position="206"/>
    </location>
</feature>
<evidence type="ECO:0000313" key="3">
    <source>
        <dbReference type="EMBL" id="TPG33555.1"/>
    </source>
</evidence>
<comment type="caution">
    <text evidence="3">The sequence shown here is derived from an EMBL/GenBank/DDBJ whole genome shotgun (WGS) entry which is preliminary data.</text>
</comment>
<name>A0A502E755_9MYCO</name>
<organism evidence="3 4">
    <name type="scientific">Mycolicibacterium hodleri</name>
    <dbReference type="NCBI Taxonomy" id="49897"/>
    <lineage>
        <taxon>Bacteria</taxon>
        <taxon>Bacillati</taxon>
        <taxon>Actinomycetota</taxon>
        <taxon>Actinomycetes</taxon>
        <taxon>Mycobacteriales</taxon>
        <taxon>Mycobacteriaceae</taxon>
        <taxon>Mycolicibacterium</taxon>
    </lineage>
</organism>
<accession>A0A502E755</accession>
<feature type="signal peptide" evidence="2">
    <location>
        <begin position="1"/>
        <end position="26"/>
    </location>
</feature>
<dbReference type="Proteomes" id="UP000320095">
    <property type="component" value="Unassembled WGS sequence"/>
</dbReference>
<feature type="chain" id="PRO_5021228020" evidence="2">
    <location>
        <begin position="27"/>
        <end position="206"/>
    </location>
</feature>
<proteinExistence type="predicted"/>
<gene>
    <name evidence="3" type="ORF">EAH80_14825</name>
</gene>
<dbReference type="OrthoDB" id="4719101at2"/>
<dbReference type="AlphaFoldDB" id="A0A502E755"/>